<dbReference type="CDD" id="cd02440">
    <property type="entry name" value="AdoMet_MTases"/>
    <property type="match status" value="1"/>
</dbReference>
<gene>
    <name evidence="3" type="ORF">SBA1_1570002</name>
</gene>
<dbReference type="PANTHER" id="PTHR43317">
    <property type="entry name" value="THERMOSPERMINE SYNTHASE ACAULIS5"/>
    <property type="match status" value="1"/>
</dbReference>
<name>A0A2U3KA83_9BACT</name>
<feature type="transmembrane region" description="Helical" evidence="2">
    <location>
        <begin position="21"/>
        <end position="40"/>
    </location>
</feature>
<organism evidence="3 4">
    <name type="scientific">Candidatus Sulfotelmatobacter kueseliae</name>
    <dbReference type="NCBI Taxonomy" id="2042962"/>
    <lineage>
        <taxon>Bacteria</taxon>
        <taxon>Pseudomonadati</taxon>
        <taxon>Acidobacteriota</taxon>
        <taxon>Terriglobia</taxon>
        <taxon>Terriglobales</taxon>
        <taxon>Candidatus Korobacteraceae</taxon>
        <taxon>Candidatus Sulfotelmatobacter</taxon>
    </lineage>
</organism>
<feature type="transmembrane region" description="Helical" evidence="2">
    <location>
        <begin position="570"/>
        <end position="596"/>
    </location>
</feature>
<feature type="transmembrane region" description="Helical" evidence="2">
    <location>
        <begin position="608"/>
        <end position="626"/>
    </location>
</feature>
<feature type="transmembrane region" description="Helical" evidence="2">
    <location>
        <begin position="124"/>
        <end position="145"/>
    </location>
</feature>
<feature type="transmembrane region" description="Helical" evidence="2">
    <location>
        <begin position="693"/>
        <end position="715"/>
    </location>
</feature>
<dbReference type="AlphaFoldDB" id="A0A2U3KA83"/>
<protein>
    <recommendedName>
        <fullName evidence="5">Spermidine synthase</fullName>
    </recommendedName>
</protein>
<keyword evidence="2" id="KW-1133">Transmembrane helix</keyword>
<feature type="transmembrane region" description="Helical" evidence="2">
    <location>
        <begin position="86"/>
        <end position="112"/>
    </location>
</feature>
<dbReference type="Gene3D" id="3.40.50.150">
    <property type="entry name" value="Vaccinia Virus protein VP39"/>
    <property type="match status" value="1"/>
</dbReference>
<feature type="transmembrane region" description="Helical" evidence="2">
    <location>
        <begin position="669"/>
        <end position="687"/>
    </location>
</feature>
<evidence type="ECO:0000313" key="3">
    <source>
        <dbReference type="EMBL" id="SPF36553.1"/>
    </source>
</evidence>
<dbReference type="InterPro" id="IPR029063">
    <property type="entry name" value="SAM-dependent_MTases_sf"/>
</dbReference>
<evidence type="ECO:0000256" key="1">
    <source>
        <dbReference type="ARBA" id="ARBA00023115"/>
    </source>
</evidence>
<feature type="transmembrane region" description="Helical" evidence="2">
    <location>
        <begin position="52"/>
        <end position="74"/>
    </location>
</feature>
<proteinExistence type="predicted"/>
<keyword evidence="1" id="KW-0620">Polyamine biosynthesis</keyword>
<dbReference type="SUPFAM" id="SSF53335">
    <property type="entry name" value="S-adenosyl-L-methionine-dependent methyltransferases"/>
    <property type="match status" value="1"/>
</dbReference>
<keyword evidence="2" id="KW-0812">Transmembrane</keyword>
<evidence type="ECO:0008006" key="5">
    <source>
        <dbReference type="Google" id="ProtNLM"/>
    </source>
</evidence>
<feature type="transmembrane region" description="Helical" evidence="2">
    <location>
        <begin position="181"/>
        <end position="199"/>
    </location>
</feature>
<sequence length="799" mass="86279">MSATVATPIATPGKTGIPEKTLLAGLALTSFAALLLELALTRLFSVVLFYHFAFLAISIALLGLGAGGVFAYLLKVRLASTDTRSLASRLCFANSLVVVVVLEIVLHVPVALNISGKNFLRLTALYLAAAVPFFLTGLLFSVVFARETHRIPRLYGADLCGGAMACLAVVPLLNWLGGPNAILVASVALAFAAMIWAEARTMRRNAAWLALALAVLIAANYSGRLIDVVYAKGMFRDPAWVEFARWNAISRVEVDRQGWAKAIVIDADANTYIMNADLAHIKGTDWEWNLMSRPPALANVLRPKGEFAIIGPGGGVDVLAALATGSPNVTGIEINPIIATTIMRGRYADYAYHLYERPEVHIHVNDGRSFLRSTAQQFDVVQMTLVDTWASTAAGAFALSENSLYTVEAFREYFDHLKPDGMIAITRWEFRHPREALRVVAVAMEALHQLGVANPARHFIIASQGALDEDGIPVVVLAKKTPFTAAEEQAVIDHLDDYDEIKSLYLPSQPGQNPFSDLIASNDPYAFARRYAYNVAPVSDNAPFFFFTLKARQMLSEKGLSAGIDWKVNLGVLVLLLVLIISLCAVLLFLILPLMLTAGRARQSPLPLLYFVAVGLGYILVEIAFIQRFVLFLGHPTYALTVVIFLLLLSSGAGSLFSRFWLPRTEMGWLPLTLVIVTLLVYVLFLPTRLAGLIGLAFAYRLVISAVLLIPLGFVMGMPFPTGLRALAAIPAPEFPAGKDASSNAVEWAWAMNAAASVLGSVLAMVIAIQVGLTATLATGAAAYLAALALMPVLRTKAA</sequence>
<feature type="transmembrane region" description="Helical" evidence="2">
    <location>
        <begin position="638"/>
        <end position="657"/>
    </location>
</feature>
<dbReference type="Proteomes" id="UP000238701">
    <property type="component" value="Unassembled WGS sequence"/>
</dbReference>
<feature type="transmembrane region" description="Helical" evidence="2">
    <location>
        <begin position="748"/>
        <end position="769"/>
    </location>
</feature>
<evidence type="ECO:0000256" key="2">
    <source>
        <dbReference type="SAM" id="Phobius"/>
    </source>
</evidence>
<keyword evidence="2" id="KW-0472">Membrane</keyword>
<evidence type="ECO:0000313" key="4">
    <source>
        <dbReference type="Proteomes" id="UP000238701"/>
    </source>
</evidence>
<accession>A0A2U3KA83</accession>
<dbReference type="OrthoDB" id="9761985at2"/>
<dbReference type="EMBL" id="OMOD01000065">
    <property type="protein sequence ID" value="SPF36553.1"/>
    <property type="molecule type" value="Genomic_DNA"/>
</dbReference>
<dbReference type="PANTHER" id="PTHR43317:SF1">
    <property type="entry name" value="THERMOSPERMINE SYNTHASE ACAULIS5"/>
    <property type="match status" value="1"/>
</dbReference>
<dbReference type="GO" id="GO:0006596">
    <property type="term" value="P:polyamine biosynthetic process"/>
    <property type="evidence" value="ECO:0007669"/>
    <property type="project" value="UniProtKB-KW"/>
</dbReference>
<feature type="transmembrane region" description="Helical" evidence="2">
    <location>
        <begin position="157"/>
        <end position="175"/>
    </location>
</feature>
<feature type="transmembrane region" description="Helical" evidence="2">
    <location>
        <begin position="206"/>
        <end position="223"/>
    </location>
</feature>
<reference evidence="4" key="1">
    <citation type="submission" date="2018-02" db="EMBL/GenBank/DDBJ databases">
        <authorList>
            <person name="Hausmann B."/>
        </authorList>
    </citation>
    <scope>NUCLEOTIDE SEQUENCE [LARGE SCALE GENOMIC DNA]</scope>
    <source>
        <strain evidence="4">Peat soil MAG SbA1</strain>
    </source>
</reference>
<feature type="transmembrane region" description="Helical" evidence="2">
    <location>
        <begin position="775"/>
        <end position="794"/>
    </location>
</feature>